<evidence type="ECO:0000313" key="3">
    <source>
        <dbReference type="EMBL" id="MFD2235680.1"/>
    </source>
</evidence>
<reference evidence="4" key="1">
    <citation type="journal article" date="2019" name="Int. J. Syst. Evol. Microbiol.">
        <title>The Global Catalogue of Microorganisms (GCM) 10K type strain sequencing project: providing services to taxonomists for standard genome sequencing and annotation.</title>
        <authorList>
            <consortium name="The Broad Institute Genomics Platform"/>
            <consortium name="The Broad Institute Genome Sequencing Center for Infectious Disease"/>
            <person name="Wu L."/>
            <person name="Ma J."/>
        </authorList>
    </citation>
    <scope>NUCLEOTIDE SEQUENCE [LARGE SCALE GENOMIC DNA]</scope>
    <source>
        <strain evidence="4">KCTC 15012</strain>
    </source>
</reference>
<organism evidence="3 4">
    <name type="scientific">Phaeospirillum tilakii</name>
    <dbReference type="NCBI Taxonomy" id="741673"/>
    <lineage>
        <taxon>Bacteria</taxon>
        <taxon>Pseudomonadati</taxon>
        <taxon>Pseudomonadota</taxon>
        <taxon>Alphaproteobacteria</taxon>
        <taxon>Rhodospirillales</taxon>
        <taxon>Rhodospirillaceae</taxon>
        <taxon>Phaeospirillum</taxon>
    </lineage>
</organism>
<sequence>MARGEGVNPEILIWARESAGLSIADAADKIGLSSSEAISASDKLAEFEAGVKIPTRNQLVKISAVYRRPLITFYMAAPPPRGVRGEDFRTHTVYVSNRENALLDALLRDIRGRQEMVRSLLEDEDEAVRLPFVGAANISDGVHSVARRINDALGLSETGKGRFGGHDYLFKDMRSRCERLGVFVLLVGDLGSHHSVLTDSVFRGFALADEIAPFVVINDQDAKAARAFTLIHELTHIWIGQSGVSGGTDTDATPKGRIEQFCNDVASEVLLPPAALTERPSGLVADEKEGAHRAISRIADTWSVSEPMVAYRFHRMGWISGATYRQLSADYAARWRAIKSKEKAKARESESGPSYYAVRQHRLGSALIGVVQRTLRDNLLTHTKAAKVLGVKPSSVEPLLRRFEANRGALFIESRR</sequence>
<dbReference type="EMBL" id="JBHUIY010000063">
    <property type="protein sequence ID" value="MFD2235680.1"/>
    <property type="molecule type" value="Genomic_DNA"/>
</dbReference>
<dbReference type="InterPro" id="IPR010982">
    <property type="entry name" value="Lambda_DNA-bd_dom_sf"/>
</dbReference>
<dbReference type="InterPro" id="IPR001387">
    <property type="entry name" value="Cro/C1-type_HTH"/>
</dbReference>
<gene>
    <name evidence="3" type="ORF">ACFSNB_17925</name>
</gene>
<dbReference type="SMART" id="SM00530">
    <property type="entry name" value="HTH_XRE"/>
    <property type="match status" value="1"/>
</dbReference>
<evidence type="ECO:0000259" key="2">
    <source>
        <dbReference type="PROSITE" id="PS50943"/>
    </source>
</evidence>
<evidence type="ECO:0000313" key="4">
    <source>
        <dbReference type="Proteomes" id="UP001597296"/>
    </source>
</evidence>
<feature type="domain" description="HTH cro/C1-type" evidence="2">
    <location>
        <begin position="15"/>
        <end position="73"/>
    </location>
</feature>
<dbReference type="SUPFAM" id="SSF47413">
    <property type="entry name" value="lambda repressor-like DNA-binding domains"/>
    <property type="match status" value="1"/>
</dbReference>
<dbReference type="Pfam" id="PF06114">
    <property type="entry name" value="Peptidase_M78"/>
    <property type="match status" value="1"/>
</dbReference>
<name>A0ABW5CER5_9PROT</name>
<dbReference type="Gene3D" id="1.10.10.2910">
    <property type="match status" value="1"/>
</dbReference>
<proteinExistence type="inferred from homology"/>
<dbReference type="InterPro" id="IPR052345">
    <property type="entry name" value="Rad_response_metalloprotease"/>
</dbReference>
<dbReference type="PANTHER" id="PTHR43236">
    <property type="entry name" value="ANTITOXIN HIGA1"/>
    <property type="match status" value="1"/>
</dbReference>
<dbReference type="RefSeq" id="WP_377319080.1">
    <property type="nucleotide sequence ID" value="NZ_JBHUIY010000063.1"/>
</dbReference>
<protein>
    <submittedName>
        <fullName evidence="3">ImmA/IrrE family metallo-endopeptidase</fullName>
    </submittedName>
</protein>
<dbReference type="PROSITE" id="PS50943">
    <property type="entry name" value="HTH_CROC1"/>
    <property type="match status" value="1"/>
</dbReference>
<comment type="caution">
    <text evidence="3">The sequence shown here is derived from an EMBL/GenBank/DDBJ whole genome shotgun (WGS) entry which is preliminary data.</text>
</comment>
<keyword evidence="4" id="KW-1185">Reference proteome</keyword>
<accession>A0ABW5CER5</accession>
<dbReference type="InterPro" id="IPR010359">
    <property type="entry name" value="IrrE_HExxH"/>
</dbReference>
<evidence type="ECO:0000256" key="1">
    <source>
        <dbReference type="ARBA" id="ARBA00007227"/>
    </source>
</evidence>
<dbReference type="Proteomes" id="UP001597296">
    <property type="component" value="Unassembled WGS sequence"/>
</dbReference>
<dbReference type="CDD" id="cd00093">
    <property type="entry name" value="HTH_XRE"/>
    <property type="match status" value="1"/>
</dbReference>
<comment type="similarity">
    <text evidence="1">Belongs to the short-chain fatty acyl-CoA assimilation regulator (ScfR) family.</text>
</comment>
<dbReference type="PANTHER" id="PTHR43236:SF2">
    <property type="entry name" value="BLL0069 PROTEIN"/>
    <property type="match status" value="1"/>
</dbReference>